<comment type="similarity">
    <text evidence="2 8">Belongs to the PhoU family.</text>
</comment>
<name>A0A1G6E546_9HYPH</name>
<keyword evidence="11" id="KW-1185">Reference proteome</keyword>
<comment type="function">
    <text evidence="7 8">Plays a role in the regulation of phosphate uptake.</text>
</comment>
<proteinExistence type="inferred from homology"/>
<dbReference type="AlphaFoldDB" id="A0A1G6E546"/>
<evidence type="ECO:0000256" key="2">
    <source>
        <dbReference type="ARBA" id="ARBA00008107"/>
    </source>
</evidence>
<dbReference type="InterPro" id="IPR026022">
    <property type="entry name" value="PhoU_dom"/>
</dbReference>
<accession>A0A1G6E546</accession>
<comment type="subcellular location">
    <subcellularLocation>
        <location evidence="1 8">Cytoplasm</location>
    </subcellularLocation>
</comment>
<dbReference type="EMBL" id="FMXQ01000010">
    <property type="protein sequence ID" value="SDB52511.1"/>
    <property type="molecule type" value="Genomic_DNA"/>
</dbReference>
<sequence>MATNEHIVTSFDDELNGLAQKIAEMGGIAEQQVGESVAALSRRDEALAQRVISSDKRMDQLQREIEDDATHMIARRQPMAQDLREIVAAIHIANDLERVGDLAKNTAKRVFAIEGNFAAQRLVGGVEHISEMSLAQLKHILDAYTSRDLDSALAVWKRDDEIDAMYTSLFRELLTYMMEDPRNITFCTHLLFCAKNIERIGDHATNIAETIHYLVTGIPLTDERPKKDESSVTTVEYSDADD</sequence>
<dbReference type="Pfam" id="PF01895">
    <property type="entry name" value="PhoU"/>
    <property type="match status" value="2"/>
</dbReference>
<dbReference type="GO" id="GO:0045936">
    <property type="term" value="P:negative regulation of phosphate metabolic process"/>
    <property type="evidence" value="ECO:0007669"/>
    <property type="project" value="InterPro"/>
</dbReference>
<evidence type="ECO:0000256" key="4">
    <source>
        <dbReference type="ARBA" id="ARBA00022448"/>
    </source>
</evidence>
<feature type="domain" description="PhoU" evidence="9">
    <location>
        <begin position="22"/>
        <end position="110"/>
    </location>
</feature>
<evidence type="ECO:0000256" key="1">
    <source>
        <dbReference type="ARBA" id="ARBA00004496"/>
    </source>
</evidence>
<organism evidence="10 11">
    <name type="scientific">Bauldia litoralis</name>
    <dbReference type="NCBI Taxonomy" id="665467"/>
    <lineage>
        <taxon>Bacteria</taxon>
        <taxon>Pseudomonadati</taxon>
        <taxon>Pseudomonadota</taxon>
        <taxon>Alphaproteobacteria</taxon>
        <taxon>Hyphomicrobiales</taxon>
        <taxon>Kaistiaceae</taxon>
        <taxon>Bauldia</taxon>
    </lineage>
</organism>
<evidence type="ECO:0000313" key="11">
    <source>
        <dbReference type="Proteomes" id="UP000199071"/>
    </source>
</evidence>
<dbReference type="PIRSF" id="PIRSF003107">
    <property type="entry name" value="PhoU"/>
    <property type="match status" value="1"/>
</dbReference>
<dbReference type="SUPFAM" id="SSF109755">
    <property type="entry name" value="PhoU-like"/>
    <property type="match status" value="1"/>
</dbReference>
<dbReference type="GO" id="GO:0005737">
    <property type="term" value="C:cytoplasm"/>
    <property type="evidence" value="ECO:0007669"/>
    <property type="project" value="UniProtKB-SubCell"/>
</dbReference>
<evidence type="ECO:0000256" key="5">
    <source>
        <dbReference type="ARBA" id="ARBA00022490"/>
    </source>
</evidence>
<gene>
    <name evidence="10" type="ORF">SAMN02982931_04127</name>
</gene>
<dbReference type="InterPro" id="IPR038078">
    <property type="entry name" value="PhoU-like_sf"/>
</dbReference>
<dbReference type="RefSeq" id="WP_090879513.1">
    <property type="nucleotide sequence ID" value="NZ_FMXQ01000010.1"/>
</dbReference>
<evidence type="ECO:0000313" key="10">
    <source>
        <dbReference type="EMBL" id="SDB52511.1"/>
    </source>
</evidence>
<keyword evidence="5 8" id="KW-0963">Cytoplasm</keyword>
<dbReference type="PANTHER" id="PTHR42930">
    <property type="entry name" value="PHOSPHATE-SPECIFIC TRANSPORT SYSTEM ACCESSORY PROTEIN PHOU"/>
    <property type="match status" value="1"/>
</dbReference>
<keyword evidence="6 8" id="KW-0592">Phosphate transport</keyword>
<dbReference type="PANTHER" id="PTHR42930:SF3">
    <property type="entry name" value="PHOSPHATE-SPECIFIC TRANSPORT SYSTEM ACCESSORY PROTEIN PHOU"/>
    <property type="match status" value="1"/>
</dbReference>
<evidence type="ECO:0000256" key="3">
    <source>
        <dbReference type="ARBA" id="ARBA00011738"/>
    </source>
</evidence>
<evidence type="ECO:0000256" key="6">
    <source>
        <dbReference type="ARBA" id="ARBA00022592"/>
    </source>
</evidence>
<comment type="subunit">
    <text evidence="3 8">Homodimer.</text>
</comment>
<reference evidence="10 11" key="1">
    <citation type="submission" date="2016-10" db="EMBL/GenBank/DDBJ databases">
        <authorList>
            <person name="de Groot N.N."/>
        </authorList>
    </citation>
    <scope>NUCLEOTIDE SEQUENCE [LARGE SCALE GENOMIC DNA]</scope>
    <source>
        <strain evidence="10 11">ATCC 35022</strain>
    </source>
</reference>
<protein>
    <recommendedName>
        <fullName evidence="8">Phosphate-specific transport system accessory protein PhoU</fullName>
    </recommendedName>
</protein>
<dbReference type="Gene3D" id="1.20.58.220">
    <property type="entry name" value="Phosphate transport system protein phou homolog 2, domain 2"/>
    <property type="match status" value="1"/>
</dbReference>
<dbReference type="InterPro" id="IPR028366">
    <property type="entry name" value="PhoU"/>
</dbReference>
<evidence type="ECO:0000256" key="8">
    <source>
        <dbReference type="PIRNR" id="PIRNR003107"/>
    </source>
</evidence>
<dbReference type="STRING" id="665467.SAMN02982931_04127"/>
<dbReference type="FunFam" id="1.20.58.220:FF:000004">
    <property type="entry name" value="Phosphate-specific transport system accessory protein PhoU"/>
    <property type="match status" value="1"/>
</dbReference>
<evidence type="ECO:0000256" key="7">
    <source>
        <dbReference type="ARBA" id="ARBA00056181"/>
    </source>
</evidence>
<dbReference type="GO" id="GO:0006817">
    <property type="term" value="P:phosphate ion transport"/>
    <property type="evidence" value="ECO:0007669"/>
    <property type="project" value="UniProtKB-KW"/>
</dbReference>
<dbReference type="GO" id="GO:0030643">
    <property type="term" value="P:intracellular phosphate ion homeostasis"/>
    <property type="evidence" value="ECO:0007669"/>
    <property type="project" value="InterPro"/>
</dbReference>
<evidence type="ECO:0000259" key="9">
    <source>
        <dbReference type="Pfam" id="PF01895"/>
    </source>
</evidence>
<dbReference type="OrthoDB" id="9814256at2"/>
<dbReference type="Proteomes" id="UP000199071">
    <property type="component" value="Unassembled WGS sequence"/>
</dbReference>
<feature type="domain" description="PhoU" evidence="9">
    <location>
        <begin position="127"/>
        <end position="210"/>
    </location>
</feature>
<dbReference type="NCBIfam" id="TIGR02135">
    <property type="entry name" value="phoU_full"/>
    <property type="match status" value="1"/>
</dbReference>
<keyword evidence="4 8" id="KW-0813">Transport</keyword>